<dbReference type="HOGENOM" id="CLU_005533_11_0_1"/>
<dbReference type="STRING" id="655863.F0XGI8"/>
<evidence type="ECO:0000256" key="1">
    <source>
        <dbReference type="SAM" id="MobiDB-lite"/>
    </source>
</evidence>
<dbReference type="Gene3D" id="1.10.10.10">
    <property type="entry name" value="Winged helix-like DNA-binding domain superfamily/Winged helix DNA-binding domain"/>
    <property type="match status" value="1"/>
</dbReference>
<proteinExistence type="predicted"/>
<evidence type="ECO:0000313" key="3">
    <source>
        <dbReference type="Proteomes" id="UP000007796"/>
    </source>
</evidence>
<sequence length="441" mass="48081">MASGTRQERDDITMNAHTLDELQTQSDKLAAAVRVLGYNLHSQEAFSSEATGDILSETKANIAKAKADILAGLEGIRALLDGPDEFLSRLTIQVQILACLKWLSDFQILACIPREGSLPISDLADLAGVPEDQLRRVIRLTAGCRFLREVQPNCVSHTELSGQFLARQPLCDATNFIANTVAPAALHMNTATRLAMASIDTDGGMSTKQPRSRSHSEHHPAGQTAYDIALRPMQSFHAALQEPSKLARQWTAYLTHAAHLHSEDELINAFLRLQWPSLGNTCIVEVLVQVTDRNTLACIQERSSGDELHHINGKNRDSDQNSNATESNADTRTKVTLRQVGSLQPVTTATVYILHLPPSSSAISLLPAPGSLDGHWGLEAAVRVRDLSMLQLANEGEMEMAELLDIVESVTDNDGKLVVASELRSHDGLVLALVLKHKYHG</sequence>
<dbReference type="RefSeq" id="XP_014172465.1">
    <property type="nucleotide sequence ID" value="XM_014316990.1"/>
</dbReference>
<dbReference type="GeneID" id="25975954"/>
<dbReference type="PANTHER" id="PTHR43712:SF15">
    <property type="entry name" value="MONODICTYPHENONE CLUSTER TRANSCRIPTIONAL COACTIVATOR MDPA"/>
    <property type="match status" value="1"/>
</dbReference>
<protein>
    <submittedName>
        <fullName evidence="2">Toxin biosynthesis regulatory protein</fullName>
    </submittedName>
</protein>
<feature type="region of interest" description="Disordered" evidence="1">
    <location>
        <begin position="201"/>
        <end position="221"/>
    </location>
</feature>
<dbReference type="PANTHER" id="PTHR43712">
    <property type="entry name" value="PUTATIVE (AFU_ORTHOLOGUE AFUA_4G14580)-RELATED"/>
    <property type="match status" value="1"/>
</dbReference>
<dbReference type="InParanoid" id="F0XGI8"/>
<organism evidence="3">
    <name type="scientific">Grosmannia clavigera (strain kw1407 / UAMH 11150)</name>
    <name type="common">Blue stain fungus</name>
    <name type="synonym">Graphiocladiella clavigera</name>
    <dbReference type="NCBI Taxonomy" id="655863"/>
    <lineage>
        <taxon>Eukaryota</taxon>
        <taxon>Fungi</taxon>
        <taxon>Dikarya</taxon>
        <taxon>Ascomycota</taxon>
        <taxon>Pezizomycotina</taxon>
        <taxon>Sordariomycetes</taxon>
        <taxon>Sordariomycetidae</taxon>
        <taxon>Ophiostomatales</taxon>
        <taxon>Ophiostomataceae</taxon>
        <taxon>Leptographium</taxon>
    </lineage>
</organism>
<dbReference type="OrthoDB" id="2410195at2759"/>
<dbReference type="InterPro" id="IPR036388">
    <property type="entry name" value="WH-like_DNA-bd_sf"/>
</dbReference>
<feature type="compositionally biased region" description="Basic and acidic residues" evidence="1">
    <location>
        <begin position="307"/>
        <end position="319"/>
    </location>
</feature>
<feature type="region of interest" description="Disordered" evidence="1">
    <location>
        <begin position="307"/>
        <end position="332"/>
    </location>
</feature>
<name>F0XGI8_GROCL</name>
<feature type="compositionally biased region" description="Polar residues" evidence="1">
    <location>
        <begin position="320"/>
        <end position="332"/>
    </location>
</feature>
<dbReference type="Proteomes" id="UP000007796">
    <property type="component" value="Unassembled WGS sequence"/>
</dbReference>
<dbReference type="SUPFAM" id="SSF46785">
    <property type="entry name" value="Winged helix' DNA-binding domain"/>
    <property type="match status" value="1"/>
</dbReference>
<accession>F0XGI8</accession>
<dbReference type="eggNOG" id="KOG3178">
    <property type="taxonomic scope" value="Eukaryota"/>
</dbReference>
<gene>
    <name evidence="2" type="ORF">CMQ_2912</name>
</gene>
<dbReference type="AlphaFoldDB" id="F0XGI8"/>
<evidence type="ECO:0000313" key="2">
    <source>
        <dbReference type="EMBL" id="EFX02983.1"/>
    </source>
</evidence>
<dbReference type="InterPro" id="IPR036390">
    <property type="entry name" value="WH_DNA-bd_sf"/>
</dbReference>
<keyword evidence="3" id="KW-1185">Reference proteome</keyword>
<reference evidence="2 3" key="1">
    <citation type="journal article" date="2011" name="Proc. Natl. Acad. Sci. U.S.A.">
        <title>Genome and transcriptome analyses of the mountain pine beetle-fungal symbiont Grosmannia clavigera, a lodgepole pine pathogen.</title>
        <authorList>
            <person name="DiGuistini S."/>
            <person name="Wang Y."/>
            <person name="Liao N.Y."/>
            <person name="Taylor G."/>
            <person name="Tanguay P."/>
            <person name="Feau N."/>
            <person name="Henrissat B."/>
            <person name="Chan S.K."/>
            <person name="Hesse-Orce U."/>
            <person name="Alamouti S.M."/>
            <person name="Tsui C.K.M."/>
            <person name="Docking R.T."/>
            <person name="Levasseur A."/>
            <person name="Haridas S."/>
            <person name="Robertson G."/>
            <person name="Birol I."/>
            <person name="Holt R.A."/>
            <person name="Marra M.A."/>
            <person name="Hamelin R.C."/>
            <person name="Hirst M."/>
            <person name="Jones S.J.M."/>
            <person name="Bohlmann J."/>
            <person name="Breuil C."/>
        </authorList>
    </citation>
    <scope>NUCLEOTIDE SEQUENCE [LARGE SCALE GENOMIC DNA]</scope>
    <source>
        <strain evidence="3">kw1407 / UAMH 11150</strain>
    </source>
</reference>
<dbReference type="EMBL" id="GL629769">
    <property type="protein sequence ID" value="EFX02983.1"/>
    <property type="molecule type" value="Genomic_DNA"/>
</dbReference>